<reference evidence="6 7" key="1">
    <citation type="submission" date="2024-10" db="EMBL/GenBank/DDBJ databases">
        <authorList>
            <person name="Kim D."/>
        </authorList>
    </citation>
    <scope>NUCLEOTIDE SEQUENCE [LARGE SCALE GENOMIC DNA]</scope>
    <source>
        <strain evidence="6">BH-2024</strain>
    </source>
</reference>
<dbReference type="InterPro" id="IPR020904">
    <property type="entry name" value="Sc_DH/Rdtase_CS"/>
</dbReference>
<dbReference type="Gene3D" id="3.40.50.720">
    <property type="entry name" value="NAD(P)-binding Rossmann-like Domain"/>
    <property type="match status" value="1"/>
</dbReference>
<keyword evidence="4" id="KW-0560">Oxidoreductase</keyword>
<dbReference type="InterPro" id="IPR036291">
    <property type="entry name" value="NAD(P)-bd_dom_sf"/>
</dbReference>
<dbReference type="GO" id="GO:0005783">
    <property type="term" value="C:endoplasmic reticulum"/>
    <property type="evidence" value="ECO:0007669"/>
    <property type="project" value="UniProtKB-SubCell"/>
</dbReference>
<dbReference type="SUPFAM" id="SSF51735">
    <property type="entry name" value="NAD(P)-binding Rossmann-fold domains"/>
    <property type="match status" value="1"/>
</dbReference>
<dbReference type="GO" id="GO:0016491">
    <property type="term" value="F:oxidoreductase activity"/>
    <property type="evidence" value="ECO:0007669"/>
    <property type="project" value="UniProtKB-KW"/>
</dbReference>
<dbReference type="PANTHER" id="PTHR43899:SF13">
    <property type="entry name" value="RH59310P"/>
    <property type="match status" value="1"/>
</dbReference>
<sequence length="358" mass="40034">MFWCNTISFRFGHVKIILMMSYYNDSNSPFLITLLGRICLSLLLVKLCRSLYNILYPYVIAKPRDLHELVGGDANWAVVTGATDGIGKAYAAELALRGFNLVLISRSAHKLEAVATELKQYSASNGQRGEVQLRTIQFDFTNANPADYERHIFDAISDLNIGILVNNVGMGNPNDYPERFDEMSTKLLSDMTIVNTLPVTVLSSFVLRQMVKRRRGAVINISSASAYMKWYQYAVYSSTKSFIVHLSEILRKEFASDCPDIAIQTVCPMVVATKLTQRSSRDGISSLLAANPTEFARQAIQTVGLVPETSGCLSHQIQVELLFSLLLTFVPNSLFDFFVRLEAHLHKSVLNMASKQHD</sequence>
<dbReference type="PRINTS" id="PR00081">
    <property type="entry name" value="GDHRDH"/>
</dbReference>
<keyword evidence="7" id="KW-1185">Reference proteome</keyword>
<name>A0ABD2K744_9BILA</name>
<evidence type="ECO:0000256" key="2">
    <source>
        <dbReference type="ARBA" id="ARBA00006484"/>
    </source>
</evidence>
<evidence type="ECO:0000313" key="7">
    <source>
        <dbReference type="Proteomes" id="UP001620626"/>
    </source>
</evidence>
<dbReference type="Pfam" id="PF00106">
    <property type="entry name" value="adh_short"/>
    <property type="match status" value="1"/>
</dbReference>
<comment type="similarity">
    <text evidence="2 5">Belongs to the short-chain dehydrogenases/reductases (SDR) family.</text>
</comment>
<dbReference type="CDD" id="cd05356">
    <property type="entry name" value="17beta-HSD1_like_SDR_c"/>
    <property type="match status" value="1"/>
</dbReference>
<dbReference type="PROSITE" id="PS00061">
    <property type="entry name" value="ADH_SHORT"/>
    <property type="match status" value="1"/>
</dbReference>
<evidence type="ECO:0000256" key="5">
    <source>
        <dbReference type="RuleBase" id="RU000363"/>
    </source>
</evidence>
<evidence type="ECO:0000256" key="1">
    <source>
        <dbReference type="ARBA" id="ARBA00004240"/>
    </source>
</evidence>
<dbReference type="InterPro" id="IPR051019">
    <property type="entry name" value="VLCFA-Steroid_DH"/>
</dbReference>
<dbReference type="Proteomes" id="UP001620626">
    <property type="component" value="Unassembled WGS sequence"/>
</dbReference>
<dbReference type="InterPro" id="IPR002347">
    <property type="entry name" value="SDR_fam"/>
</dbReference>
<dbReference type="FunFam" id="3.40.50.720:FF:000137">
    <property type="entry name" value="Hydroxysteroid (17-beta) dehydrogenase 3"/>
    <property type="match status" value="1"/>
</dbReference>
<protein>
    <submittedName>
        <fullName evidence="6">Uncharacterized protein</fullName>
    </submittedName>
</protein>
<proteinExistence type="inferred from homology"/>
<dbReference type="AlphaFoldDB" id="A0ABD2K744"/>
<dbReference type="PRINTS" id="PR00080">
    <property type="entry name" value="SDRFAMILY"/>
</dbReference>
<dbReference type="EMBL" id="JBICBT010000819">
    <property type="protein sequence ID" value="KAL3098726.1"/>
    <property type="molecule type" value="Genomic_DNA"/>
</dbReference>
<accession>A0ABD2K744</accession>
<comment type="subcellular location">
    <subcellularLocation>
        <location evidence="1">Endoplasmic reticulum</location>
    </subcellularLocation>
</comment>
<dbReference type="PIRSF" id="PIRSF000126">
    <property type="entry name" value="11-beta-HSD1"/>
    <property type="match status" value="1"/>
</dbReference>
<evidence type="ECO:0000256" key="4">
    <source>
        <dbReference type="ARBA" id="ARBA00023002"/>
    </source>
</evidence>
<evidence type="ECO:0000313" key="6">
    <source>
        <dbReference type="EMBL" id="KAL3098726.1"/>
    </source>
</evidence>
<evidence type="ECO:0000256" key="3">
    <source>
        <dbReference type="ARBA" id="ARBA00022857"/>
    </source>
</evidence>
<organism evidence="6 7">
    <name type="scientific">Heterodera trifolii</name>
    <dbReference type="NCBI Taxonomy" id="157864"/>
    <lineage>
        <taxon>Eukaryota</taxon>
        <taxon>Metazoa</taxon>
        <taxon>Ecdysozoa</taxon>
        <taxon>Nematoda</taxon>
        <taxon>Chromadorea</taxon>
        <taxon>Rhabditida</taxon>
        <taxon>Tylenchina</taxon>
        <taxon>Tylenchomorpha</taxon>
        <taxon>Tylenchoidea</taxon>
        <taxon>Heteroderidae</taxon>
        <taxon>Heteroderinae</taxon>
        <taxon>Heterodera</taxon>
    </lineage>
</organism>
<gene>
    <name evidence="6" type="ORF">niasHT_024480</name>
</gene>
<keyword evidence="3" id="KW-0521">NADP</keyword>
<comment type="caution">
    <text evidence="6">The sequence shown here is derived from an EMBL/GenBank/DDBJ whole genome shotgun (WGS) entry which is preliminary data.</text>
</comment>
<dbReference type="PANTHER" id="PTHR43899">
    <property type="entry name" value="RH59310P"/>
    <property type="match status" value="1"/>
</dbReference>